<name>A0AAD7R3T5_9TELE</name>
<dbReference type="AlphaFoldDB" id="A0AAD7R3T5"/>
<protein>
    <submittedName>
        <fullName evidence="1">Uncharacterized protein</fullName>
    </submittedName>
</protein>
<gene>
    <name evidence="1" type="ORF">AAFF_G00407350</name>
</gene>
<dbReference type="Proteomes" id="UP001221898">
    <property type="component" value="Unassembled WGS sequence"/>
</dbReference>
<comment type="caution">
    <text evidence="1">The sequence shown here is derived from an EMBL/GenBank/DDBJ whole genome shotgun (WGS) entry which is preliminary data.</text>
</comment>
<dbReference type="PANTHER" id="PTHR47331:SF1">
    <property type="entry name" value="GAG-LIKE PROTEIN"/>
    <property type="match status" value="1"/>
</dbReference>
<sequence>MQLQEPFQNVEETIVKDLRLASHNTAKDVFRVLENRFGNKNAITILIVAELQKISPVKEHQFRKVIDLIRITEKALADLKDLDNEAAIKNPLVTGAIENKLPLTLKKEWLTFKEDPKNSVQPESYFDALLDFLQKQERILEQLEQMEITEFPEKKTEKKFASTRATERGSTEDNCVLCENKHRSRLFTCKKFRGLDLAARKAAVKKSRACRLCLSSHGADGECNLKFLCTKKGCKKGEASDHHYLLCPSRDSKKDGGEKRETQSSSCERVVGDLVLWEGPLGKIVSGTHPNLFEDVETVTYESKTHFARSMRTAAAKYEEIVKCIGCCKETRRVV</sequence>
<dbReference type="EMBL" id="JAINUG010000806">
    <property type="protein sequence ID" value="KAJ8361988.1"/>
    <property type="molecule type" value="Genomic_DNA"/>
</dbReference>
<accession>A0AAD7R3T5</accession>
<reference evidence="1" key="1">
    <citation type="journal article" date="2023" name="Science">
        <title>Genome structures resolve the early diversification of teleost fishes.</title>
        <authorList>
            <person name="Parey E."/>
            <person name="Louis A."/>
            <person name="Montfort J."/>
            <person name="Bouchez O."/>
            <person name="Roques C."/>
            <person name="Iampietro C."/>
            <person name="Lluch J."/>
            <person name="Castinel A."/>
            <person name="Donnadieu C."/>
            <person name="Desvignes T."/>
            <person name="Floi Bucao C."/>
            <person name="Jouanno E."/>
            <person name="Wen M."/>
            <person name="Mejri S."/>
            <person name="Dirks R."/>
            <person name="Jansen H."/>
            <person name="Henkel C."/>
            <person name="Chen W.J."/>
            <person name="Zahm M."/>
            <person name="Cabau C."/>
            <person name="Klopp C."/>
            <person name="Thompson A.W."/>
            <person name="Robinson-Rechavi M."/>
            <person name="Braasch I."/>
            <person name="Lecointre G."/>
            <person name="Bobe J."/>
            <person name="Postlethwait J.H."/>
            <person name="Berthelot C."/>
            <person name="Roest Crollius H."/>
            <person name="Guiguen Y."/>
        </authorList>
    </citation>
    <scope>NUCLEOTIDE SEQUENCE</scope>
    <source>
        <strain evidence="1">NC1722</strain>
    </source>
</reference>
<evidence type="ECO:0000313" key="2">
    <source>
        <dbReference type="Proteomes" id="UP001221898"/>
    </source>
</evidence>
<keyword evidence="2" id="KW-1185">Reference proteome</keyword>
<organism evidence="1 2">
    <name type="scientific">Aldrovandia affinis</name>
    <dbReference type="NCBI Taxonomy" id="143900"/>
    <lineage>
        <taxon>Eukaryota</taxon>
        <taxon>Metazoa</taxon>
        <taxon>Chordata</taxon>
        <taxon>Craniata</taxon>
        <taxon>Vertebrata</taxon>
        <taxon>Euteleostomi</taxon>
        <taxon>Actinopterygii</taxon>
        <taxon>Neopterygii</taxon>
        <taxon>Teleostei</taxon>
        <taxon>Notacanthiformes</taxon>
        <taxon>Halosauridae</taxon>
        <taxon>Aldrovandia</taxon>
    </lineage>
</organism>
<dbReference type="PANTHER" id="PTHR47331">
    <property type="entry name" value="PHD-TYPE DOMAIN-CONTAINING PROTEIN"/>
    <property type="match status" value="1"/>
</dbReference>
<evidence type="ECO:0000313" key="1">
    <source>
        <dbReference type="EMBL" id="KAJ8361988.1"/>
    </source>
</evidence>
<proteinExistence type="predicted"/>